<reference evidence="5" key="1">
    <citation type="submission" date="2022-08" db="EMBL/GenBank/DDBJ databases">
        <title>Draft genome sequencing of Roseisolibacter agri AW1220.</title>
        <authorList>
            <person name="Tobiishi Y."/>
            <person name="Tonouchi A."/>
        </authorList>
    </citation>
    <scope>NUCLEOTIDE SEQUENCE</scope>
    <source>
        <strain evidence="5">AW1220</strain>
    </source>
</reference>
<organism evidence="5 6">
    <name type="scientific">Roseisolibacter agri</name>
    <dbReference type="NCBI Taxonomy" id="2014610"/>
    <lineage>
        <taxon>Bacteria</taxon>
        <taxon>Pseudomonadati</taxon>
        <taxon>Gemmatimonadota</taxon>
        <taxon>Gemmatimonadia</taxon>
        <taxon>Gemmatimonadales</taxon>
        <taxon>Gemmatimonadaceae</taxon>
        <taxon>Roseisolibacter</taxon>
    </lineage>
</organism>
<dbReference type="Gene3D" id="3.30.479.30">
    <property type="entry name" value="Band 7 domain"/>
    <property type="match status" value="1"/>
</dbReference>
<dbReference type="Pfam" id="PF01145">
    <property type="entry name" value="Band_7"/>
    <property type="match status" value="1"/>
</dbReference>
<gene>
    <name evidence="5" type="ORF">rosag_18270</name>
</gene>
<evidence type="ECO:0000256" key="3">
    <source>
        <dbReference type="SAM" id="Phobius"/>
    </source>
</evidence>
<dbReference type="InterPro" id="IPR001107">
    <property type="entry name" value="Band_7"/>
</dbReference>
<keyword evidence="6" id="KW-1185">Reference proteome</keyword>
<name>A0AA37Q2R5_9BACT</name>
<protein>
    <recommendedName>
        <fullName evidence="4">Band 7 domain-containing protein</fullName>
    </recommendedName>
</protein>
<dbReference type="AlphaFoldDB" id="A0AA37Q2R5"/>
<dbReference type="RefSeq" id="WP_284349767.1">
    <property type="nucleotide sequence ID" value="NZ_BRXS01000003.1"/>
</dbReference>
<evidence type="ECO:0000313" key="5">
    <source>
        <dbReference type="EMBL" id="GLC25314.1"/>
    </source>
</evidence>
<keyword evidence="3" id="KW-0472">Membrane</keyword>
<dbReference type="Proteomes" id="UP001161325">
    <property type="component" value="Unassembled WGS sequence"/>
</dbReference>
<keyword evidence="3" id="KW-0812">Transmembrane</keyword>
<evidence type="ECO:0000256" key="2">
    <source>
        <dbReference type="SAM" id="MobiDB-lite"/>
    </source>
</evidence>
<dbReference type="GO" id="GO:0016020">
    <property type="term" value="C:membrane"/>
    <property type="evidence" value="ECO:0007669"/>
    <property type="project" value="UniProtKB-SubCell"/>
</dbReference>
<evidence type="ECO:0000313" key="6">
    <source>
        <dbReference type="Proteomes" id="UP001161325"/>
    </source>
</evidence>
<feature type="compositionally biased region" description="Basic and acidic residues" evidence="2">
    <location>
        <begin position="1"/>
        <end position="10"/>
    </location>
</feature>
<dbReference type="EMBL" id="BRXS01000003">
    <property type="protein sequence ID" value="GLC25314.1"/>
    <property type="molecule type" value="Genomic_DNA"/>
</dbReference>
<dbReference type="SUPFAM" id="SSF117892">
    <property type="entry name" value="Band 7/SPFH domain"/>
    <property type="match status" value="1"/>
</dbReference>
<keyword evidence="3" id="KW-1133">Transmembrane helix</keyword>
<evidence type="ECO:0000259" key="4">
    <source>
        <dbReference type="SMART" id="SM00244"/>
    </source>
</evidence>
<dbReference type="SMART" id="SM00244">
    <property type="entry name" value="PHB"/>
    <property type="match status" value="1"/>
</dbReference>
<dbReference type="PANTHER" id="PTHR42911">
    <property type="entry name" value="MODULATOR OF FTSH PROTEASE HFLC"/>
    <property type="match status" value="1"/>
</dbReference>
<dbReference type="PANTHER" id="PTHR42911:SF1">
    <property type="entry name" value="MODULATOR OF FTSH PROTEASE HFLC"/>
    <property type="match status" value="1"/>
</dbReference>
<feature type="domain" description="Band 7" evidence="4">
    <location>
        <begin position="85"/>
        <end position="263"/>
    </location>
</feature>
<dbReference type="InterPro" id="IPR036013">
    <property type="entry name" value="Band_7/SPFH_dom_sf"/>
</dbReference>
<evidence type="ECO:0000256" key="1">
    <source>
        <dbReference type="ARBA" id="ARBA00004167"/>
    </source>
</evidence>
<comment type="subcellular location">
    <subcellularLocation>
        <location evidence="1">Membrane</location>
        <topology evidence="1">Single-pass membrane protein</topology>
    </subcellularLocation>
</comment>
<feature type="transmembrane region" description="Helical" evidence="3">
    <location>
        <begin position="69"/>
        <end position="90"/>
    </location>
</feature>
<sequence length="350" mass="37410">MGSPDERDSGADGATESSSSFADTLRAGIGARMPDLGSYTPTSGRAGRRGVAGGEPPRPRDTGRSVRRVFAFVAGILALTVLAPSMVTYVNPGHVGIVIHRTGGGVDRTPLGPGLHARNPLLTAIEEYPTFMQTLVLTRANDEGGPNDEINVNSQEGQPLSVDVSMSFELDPAKVPQLYQTFRTDIGTIQHGYVKQTIRQALQEVIGSEQIADIIGPKKAEAVGRAQGLISQRLAPYGIVVKQFTLNELRAPESVMQAINTKNVMQQQALTAQNELQKNTFQAQGDSIKAAGRAKAILTEAEAQAKANELLSRSITPTLVQYEQMKKWNGQLPQVSGGATPLIQLPAPRP</sequence>
<dbReference type="InterPro" id="IPR000163">
    <property type="entry name" value="Prohibitin"/>
</dbReference>
<comment type="caution">
    <text evidence="5">The sequence shown here is derived from an EMBL/GenBank/DDBJ whole genome shotgun (WGS) entry which is preliminary data.</text>
</comment>
<feature type="region of interest" description="Disordered" evidence="2">
    <location>
        <begin position="1"/>
        <end position="63"/>
    </location>
</feature>
<dbReference type="CDD" id="cd03401">
    <property type="entry name" value="SPFH_prohibitin"/>
    <property type="match status" value="1"/>
</dbReference>
<proteinExistence type="predicted"/>
<accession>A0AA37Q2R5</accession>